<dbReference type="AlphaFoldDB" id="A0A5C7IDK4"/>
<feature type="chain" id="PRO_5022794367" evidence="1">
    <location>
        <begin position="20"/>
        <end position="103"/>
    </location>
</feature>
<dbReference type="OrthoDB" id="1730352at2759"/>
<protein>
    <submittedName>
        <fullName evidence="2">Uncharacterized protein</fullName>
    </submittedName>
</protein>
<organism evidence="2 3">
    <name type="scientific">Acer yangbiense</name>
    <dbReference type="NCBI Taxonomy" id="1000413"/>
    <lineage>
        <taxon>Eukaryota</taxon>
        <taxon>Viridiplantae</taxon>
        <taxon>Streptophyta</taxon>
        <taxon>Embryophyta</taxon>
        <taxon>Tracheophyta</taxon>
        <taxon>Spermatophyta</taxon>
        <taxon>Magnoliopsida</taxon>
        <taxon>eudicotyledons</taxon>
        <taxon>Gunneridae</taxon>
        <taxon>Pentapetalae</taxon>
        <taxon>rosids</taxon>
        <taxon>malvids</taxon>
        <taxon>Sapindales</taxon>
        <taxon>Sapindaceae</taxon>
        <taxon>Hippocastanoideae</taxon>
        <taxon>Acereae</taxon>
        <taxon>Acer</taxon>
    </lineage>
</organism>
<evidence type="ECO:0000313" key="2">
    <source>
        <dbReference type="EMBL" id="TXG66989.1"/>
    </source>
</evidence>
<evidence type="ECO:0000256" key="1">
    <source>
        <dbReference type="SAM" id="SignalP"/>
    </source>
</evidence>
<gene>
    <name evidence="2" type="ORF">EZV62_008264</name>
</gene>
<proteinExistence type="predicted"/>
<accession>A0A5C7IDK4</accession>
<dbReference type="Proteomes" id="UP000323000">
    <property type="component" value="Chromosome 3"/>
</dbReference>
<reference evidence="3" key="1">
    <citation type="journal article" date="2019" name="Gigascience">
        <title>De novo genome assembly of the endangered Acer yangbiense, a plant species with extremely small populations endemic to Yunnan Province, China.</title>
        <authorList>
            <person name="Yang J."/>
            <person name="Wariss H.M."/>
            <person name="Tao L."/>
            <person name="Zhang R."/>
            <person name="Yun Q."/>
            <person name="Hollingsworth P."/>
            <person name="Dao Z."/>
            <person name="Luo G."/>
            <person name="Guo H."/>
            <person name="Ma Y."/>
            <person name="Sun W."/>
        </authorList>
    </citation>
    <scope>NUCLEOTIDE SEQUENCE [LARGE SCALE GENOMIC DNA]</scope>
    <source>
        <strain evidence="3">cv. Malutang</strain>
    </source>
</reference>
<keyword evidence="3" id="KW-1185">Reference proteome</keyword>
<dbReference type="EMBL" id="VAHF01000003">
    <property type="protein sequence ID" value="TXG66989.1"/>
    <property type="molecule type" value="Genomic_DNA"/>
</dbReference>
<feature type="signal peptide" evidence="1">
    <location>
        <begin position="1"/>
        <end position="19"/>
    </location>
</feature>
<comment type="caution">
    <text evidence="2">The sequence shown here is derived from an EMBL/GenBank/DDBJ whole genome shotgun (WGS) entry which is preliminary data.</text>
</comment>
<name>A0A5C7IDK4_9ROSI</name>
<sequence length="103" mass="11404">MLKLNSFLIVVSELQVAMFVVDFTKWERNSNLRNSTGLISHCGKMKISAILMKDNCLAAIGKRPIDYTDDGEWNKMDGNTNANLHLALADGVLSSVAEKKTTM</sequence>
<keyword evidence="1" id="KW-0732">Signal</keyword>
<evidence type="ECO:0000313" key="3">
    <source>
        <dbReference type="Proteomes" id="UP000323000"/>
    </source>
</evidence>